<gene>
    <name evidence="3" type="ORF">EDS130_LOCUS27987</name>
    <name evidence="2" type="ORF">XAT740_LOCUS6283</name>
</gene>
<keyword evidence="4" id="KW-1185">Reference proteome</keyword>
<dbReference type="PANTHER" id="PTHR34598:SF3">
    <property type="entry name" value="OXIDOREDUCTASE AN1597"/>
    <property type="match status" value="1"/>
</dbReference>
<dbReference type="AlphaFoldDB" id="A0A813X9Y4"/>
<organism evidence="2 4">
    <name type="scientific">Adineta ricciae</name>
    <name type="common">Rotifer</name>
    <dbReference type="NCBI Taxonomy" id="249248"/>
    <lineage>
        <taxon>Eukaryota</taxon>
        <taxon>Metazoa</taxon>
        <taxon>Spiralia</taxon>
        <taxon>Gnathifera</taxon>
        <taxon>Rotifera</taxon>
        <taxon>Eurotatoria</taxon>
        <taxon>Bdelloidea</taxon>
        <taxon>Adinetida</taxon>
        <taxon>Adinetidae</taxon>
        <taxon>Adineta</taxon>
    </lineage>
</organism>
<dbReference type="Proteomes" id="UP000663852">
    <property type="component" value="Unassembled WGS sequence"/>
</dbReference>
<dbReference type="EMBL" id="CAJNOR010000284">
    <property type="protein sequence ID" value="CAF0866866.1"/>
    <property type="molecule type" value="Genomic_DNA"/>
</dbReference>
<protein>
    <submittedName>
        <fullName evidence="2">Uncharacterized protein</fullName>
    </submittedName>
</protein>
<dbReference type="InterPro" id="IPR044053">
    <property type="entry name" value="AsaB-like"/>
</dbReference>
<evidence type="ECO:0000313" key="4">
    <source>
        <dbReference type="Proteomes" id="UP000663828"/>
    </source>
</evidence>
<dbReference type="Proteomes" id="UP000663828">
    <property type="component" value="Unassembled WGS sequence"/>
</dbReference>
<accession>A0A813X9Y4</accession>
<evidence type="ECO:0000313" key="2">
    <source>
        <dbReference type="EMBL" id="CAF0866866.1"/>
    </source>
</evidence>
<dbReference type="PANTHER" id="PTHR34598">
    <property type="entry name" value="BLL6449 PROTEIN"/>
    <property type="match status" value="1"/>
</dbReference>
<dbReference type="EMBL" id="CAJNOJ010000180">
    <property type="protein sequence ID" value="CAF1251270.1"/>
    <property type="molecule type" value="Genomic_DNA"/>
</dbReference>
<evidence type="ECO:0000256" key="1">
    <source>
        <dbReference type="ARBA" id="ARBA00023604"/>
    </source>
</evidence>
<name>A0A813X9Y4_ADIRI</name>
<dbReference type="OrthoDB" id="412788at2759"/>
<evidence type="ECO:0000313" key="3">
    <source>
        <dbReference type="EMBL" id="CAF1251270.1"/>
    </source>
</evidence>
<reference evidence="2" key="1">
    <citation type="submission" date="2021-02" db="EMBL/GenBank/DDBJ databases">
        <authorList>
            <person name="Nowell W R."/>
        </authorList>
    </citation>
    <scope>NUCLEOTIDE SEQUENCE</scope>
</reference>
<dbReference type="GO" id="GO:0016491">
    <property type="term" value="F:oxidoreductase activity"/>
    <property type="evidence" value="ECO:0007669"/>
    <property type="project" value="InterPro"/>
</dbReference>
<sequence length="182" mass="20865">MGKDITTEINFFSHTPDGGVLWSEITHPQDVLVPVSVAIYDLRDNETSVDLGKNSFEVGKYQGQTSCDFDSQDNVQAYYDEINNILKKRLDASRVIVFNHIMRIRGNLRSGEEEAELVLQKRFQIINVWRPIGSNAIINNLLTICDYQIFDLNNDLHHADVRRSMVTKSSYLVSYNPRNAQK</sequence>
<comment type="similarity">
    <text evidence="1">Belongs to the asaB hydroxylase/desaturase family.</text>
</comment>
<comment type="caution">
    <text evidence="2">The sequence shown here is derived from an EMBL/GenBank/DDBJ whole genome shotgun (WGS) entry which is preliminary data.</text>
</comment>
<proteinExistence type="inferred from homology"/>